<organism evidence="1 2">
    <name type="scientific">Verticillium longisporum</name>
    <name type="common">Verticillium dahliae var. longisporum</name>
    <dbReference type="NCBI Taxonomy" id="100787"/>
    <lineage>
        <taxon>Eukaryota</taxon>
        <taxon>Fungi</taxon>
        <taxon>Dikarya</taxon>
        <taxon>Ascomycota</taxon>
        <taxon>Pezizomycotina</taxon>
        <taxon>Sordariomycetes</taxon>
        <taxon>Hypocreomycetidae</taxon>
        <taxon>Glomerellales</taxon>
        <taxon>Plectosphaerellaceae</taxon>
        <taxon>Verticillium</taxon>
    </lineage>
</organism>
<feature type="non-terminal residue" evidence="1">
    <location>
        <position position="1"/>
    </location>
</feature>
<dbReference type="Proteomes" id="UP000045706">
    <property type="component" value="Unassembled WGS sequence"/>
</dbReference>
<protein>
    <submittedName>
        <fullName evidence="1">Uncharacterized protein</fullName>
    </submittedName>
</protein>
<reference evidence="2" key="1">
    <citation type="submission" date="2015-05" db="EMBL/GenBank/DDBJ databases">
        <authorList>
            <person name="Fogelqvist Johan"/>
        </authorList>
    </citation>
    <scope>NUCLEOTIDE SEQUENCE [LARGE SCALE GENOMIC DNA]</scope>
</reference>
<sequence>RLCCQDLDQVPRHPCSAEAEHSLRPRQP</sequence>
<name>A0A0G4NEJ8_VERLO</name>
<gene>
    <name evidence="1" type="ORF">BN1723_019617</name>
</gene>
<proteinExistence type="predicted"/>
<dbReference type="AlphaFoldDB" id="A0A0G4NEJ8"/>
<evidence type="ECO:0000313" key="1">
    <source>
        <dbReference type="EMBL" id="CRK45011.1"/>
    </source>
</evidence>
<accession>A0A0G4NEJ8</accession>
<dbReference type="EMBL" id="CVQI01034476">
    <property type="protein sequence ID" value="CRK45011.1"/>
    <property type="molecule type" value="Genomic_DNA"/>
</dbReference>
<evidence type="ECO:0000313" key="2">
    <source>
        <dbReference type="Proteomes" id="UP000045706"/>
    </source>
</evidence>